<accession>C0E8V0</accession>
<dbReference type="HOGENOM" id="CLU_3151305_0_0_9"/>
<dbReference type="EMBL" id="ACEC01000010">
    <property type="protein sequence ID" value="EEG32094.1"/>
    <property type="molecule type" value="Genomic_DNA"/>
</dbReference>
<dbReference type="STRING" id="537013.CLOSTMETH_00245"/>
<reference evidence="1 2" key="1">
    <citation type="submission" date="2009-01" db="EMBL/GenBank/DDBJ databases">
        <authorList>
            <person name="Fulton L."/>
            <person name="Clifton S."/>
            <person name="Fulton B."/>
            <person name="Xu J."/>
            <person name="Minx P."/>
            <person name="Pepin K.H."/>
            <person name="Johnson M."/>
            <person name="Bhonagiri V."/>
            <person name="Nash W.E."/>
            <person name="Mardis E.R."/>
            <person name="Wilson R.K."/>
        </authorList>
    </citation>
    <scope>NUCLEOTIDE SEQUENCE [LARGE SCALE GENOMIC DNA]</scope>
    <source>
        <strain evidence="1 2">DSM 5476</strain>
    </source>
</reference>
<reference evidence="1 2" key="2">
    <citation type="submission" date="2009-02" db="EMBL/GenBank/DDBJ databases">
        <title>Draft genome sequence of Clostridium methylpentosum (DSM 5476).</title>
        <authorList>
            <person name="Sudarsanam P."/>
            <person name="Ley R."/>
            <person name="Guruge J."/>
            <person name="Turnbaugh P.J."/>
            <person name="Mahowald M."/>
            <person name="Liep D."/>
            <person name="Gordon J."/>
        </authorList>
    </citation>
    <scope>NUCLEOTIDE SEQUENCE [LARGE SCALE GENOMIC DNA]</scope>
    <source>
        <strain evidence="1 2">DSM 5476</strain>
    </source>
</reference>
<name>C0E8V0_9FIRM</name>
<evidence type="ECO:0000313" key="2">
    <source>
        <dbReference type="Proteomes" id="UP000003340"/>
    </source>
</evidence>
<comment type="caution">
    <text evidence="1">The sequence shown here is derived from an EMBL/GenBank/DDBJ whole genome shotgun (WGS) entry which is preliminary data.</text>
</comment>
<keyword evidence="2" id="KW-1185">Reference proteome</keyword>
<gene>
    <name evidence="1" type="ORF">CLOSTMETH_00245</name>
</gene>
<evidence type="ECO:0000313" key="1">
    <source>
        <dbReference type="EMBL" id="EEG32094.1"/>
    </source>
</evidence>
<dbReference type="AlphaFoldDB" id="C0E8V0"/>
<protein>
    <submittedName>
        <fullName evidence="1">Uncharacterized protein</fullName>
    </submittedName>
</protein>
<organism evidence="1 2">
    <name type="scientific">[Clostridium] methylpentosum DSM 5476</name>
    <dbReference type="NCBI Taxonomy" id="537013"/>
    <lineage>
        <taxon>Bacteria</taxon>
        <taxon>Bacillati</taxon>
        <taxon>Bacillota</taxon>
        <taxon>Clostridia</taxon>
        <taxon>Eubacteriales</taxon>
        <taxon>Oscillospiraceae</taxon>
        <taxon>Oscillospiraceae incertae sedis</taxon>
    </lineage>
</organism>
<proteinExistence type="predicted"/>
<sequence length="48" mass="5825">MPRGIPSKRNEINLILDSNQIWQYQRMLQKKVVRQSISRKRTVWIMPS</sequence>
<dbReference type="Proteomes" id="UP000003340">
    <property type="component" value="Unassembled WGS sequence"/>
</dbReference>